<evidence type="ECO:0000313" key="7">
    <source>
        <dbReference type="Proteomes" id="UP001152797"/>
    </source>
</evidence>
<feature type="region of interest" description="Disordered" evidence="1">
    <location>
        <begin position="390"/>
        <end position="426"/>
    </location>
</feature>
<proteinExistence type="predicted"/>
<dbReference type="AlphaFoldDB" id="A0A9P1DLA6"/>
<dbReference type="EMBL" id="CAMXCT020005113">
    <property type="protein sequence ID" value="CAL1164852.1"/>
    <property type="molecule type" value="Genomic_DNA"/>
</dbReference>
<evidence type="ECO:0000256" key="1">
    <source>
        <dbReference type="SAM" id="MobiDB-lite"/>
    </source>
</evidence>
<feature type="domain" description="PDZ" evidence="3">
    <location>
        <begin position="156"/>
        <end position="232"/>
    </location>
</feature>
<reference evidence="4" key="1">
    <citation type="submission" date="2022-10" db="EMBL/GenBank/DDBJ databases">
        <authorList>
            <person name="Chen Y."/>
            <person name="Dougan E. K."/>
            <person name="Chan C."/>
            <person name="Rhodes N."/>
            <person name="Thang M."/>
        </authorList>
    </citation>
    <scope>NUCLEOTIDE SEQUENCE</scope>
</reference>
<gene>
    <name evidence="4" type="ORF">C1SCF055_LOCUS36635</name>
</gene>
<reference evidence="5" key="2">
    <citation type="submission" date="2024-04" db="EMBL/GenBank/DDBJ databases">
        <authorList>
            <person name="Chen Y."/>
            <person name="Shah S."/>
            <person name="Dougan E. K."/>
            <person name="Thang M."/>
            <person name="Chan C."/>
        </authorList>
    </citation>
    <scope>NUCLEOTIDE SEQUENCE [LARGE SCALE GENOMIC DNA]</scope>
</reference>
<dbReference type="InterPro" id="IPR001478">
    <property type="entry name" value="PDZ"/>
</dbReference>
<keyword evidence="2" id="KW-0732">Signal</keyword>
<organism evidence="4">
    <name type="scientific">Cladocopium goreaui</name>
    <dbReference type="NCBI Taxonomy" id="2562237"/>
    <lineage>
        <taxon>Eukaryota</taxon>
        <taxon>Sar</taxon>
        <taxon>Alveolata</taxon>
        <taxon>Dinophyceae</taxon>
        <taxon>Suessiales</taxon>
        <taxon>Symbiodiniaceae</taxon>
        <taxon>Cladocopium</taxon>
    </lineage>
</organism>
<feature type="signal peptide" evidence="2">
    <location>
        <begin position="1"/>
        <end position="25"/>
    </location>
</feature>
<dbReference type="SUPFAM" id="SSF50156">
    <property type="entry name" value="PDZ domain-like"/>
    <property type="match status" value="1"/>
</dbReference>
<dbReference type="EMBL" id="CAMXCT030005113">
    <property type="protein sequence ID" value="CAL4798789.1"/>
    <property type="molecule type" value="Genomic_DNA"/>
</dbReference>
<dbReference type="InterPro" id="IPR036034">
    <property type="entry name" value="PDZ_sf"/>
</dbReference>
<keyword evidence="7" id="KW-1185">Reference proteome</keyword>
<sequence length="454" mass="50495">MPSGGRRRKWLNFFFRDMAWCVACCTDESQQPVEVIASEVVKSPSFKAVNHAASSRSSSKAADSEGRSFTVVVPTKDFSTLGLQMDATEPRFPMVLGIEDGAIQEFNKVYQGPGIQPFDVLMAVDGTQSWDAIRKKMAGKLPDRLFLSLHRPRRIEVLVEKTGQGTMETMGMRLAYTDKSVGVFVQEIHPKGLIAKWNAARDAGERIEVLDRIVEFDGKTCTGTQLAMLLEEQKTWRLTVLKHDECDNQVLQGLSRQRTWGHCQPWSPVKLRRRRARNLMHLENSLKIVEHDTKTTIFKVRYQMTKDANIMETQEMGPLVMAMHTAAIQLETSVTNCQTAINQNKDRCQAEYKAEAKAEAEAKAKANGMTKAQVIANAKAKAEAKAEAKAKDKAEAKVEDKAEAKVENKAETKVESNESNNGKATRILAPKIFPDAFSLRGHGPGVAQGKTDGR</sequence>
<dbReference type="EMBL" id="CAMXCT010005113">
    <property type="protein sequence ID" value="CAI4011477.1"/>
    <property type="molecule type" value="Genomic_DNA"/>
</dbReference>
<accession>A0A9P1DLA6</accession>
<dbReference type="OrthoDB" id="417930at2759"/>
<comment type="caution">
    <text evidence="4">The sequence shown here is derived from an EMBL/GenBank/DDBJ whole genome shotgun (WGS) entry which is preliminary data.</text>
</comment>
<evidence type="ECO:0000313" key="6">
    <source>
        <dbReference type="EMBL" id="CAL4798789.1"/>
    </source>
</evidence>
<feature type="compositionally biased region" description="Basic and acidic residues" evidence="1">
    <location>
        <begin position="390"/>
        <end position="416"/>
    </location>
</feature>
<name>A0A9P1DLA6_9DINO</name>
<evidence type="ECO:0000313" key="5">
    <source>
        <dbReference type="EMBL" id="CAL1164852.1"/>
    </source>
</evidence>
<evidence type="ECO:0000259" key="3">
    <source>
        <dbReference type="PROSITE" id="PS50106"/>
    </source>
</evidence>
<feature type="chain" id="PRO_5043271584" evidence="2">
    <location>
        <begin position="26"/>
        <end position="454"/>
    </location>
</feature>
<evidence type="ECO:0000313" key="4">
    <source>
        <dbReference type="EMBL" id="CAI4011477.1"/>
    </source>
</evidence>
<dbReference type="Proteomes" id="UP001152797">
    <property type="component" value="Unassembled WGS sequence"/>
</dbReference>
<dbReference type="PROSITE" id="PS50106">
    <property type="entry name" value="PDZ"/>
    <property type="match status" value="1"/>
</dbReference>
<protein>
    <submittedName>
        <fullName evidence="6">RNA-binding protein 25</fullName>
    </submittedName>
</protein>
<evidence type="ECO:0000256" key="2">
    <source>
        <dbReference type="SAM" id="SignalP"/>
    </source>
</evidence>